<protein>
    <submittedName>
        <fullName evidence="2">DUF2147 domain-containing protein</fullName>
    </submittedName>
</protein>
<name>A0ABS3C4Q0_9BACT</name>
<keyword evidence="3" id="KW-1185">Reference proteome</keyword>
<sequence>MLLFLAAAFESKAQSADAILGTWYNTEKTAQVEIEKSGSSYSGKIVWLKNPNPNGKPATDKNNSEAQLRNRPLIGLKLLDGLEYEGGIWKDGEIYDPKTGKTYSCEIRLPSADILELRGYLGFSFVGKTVEWTRVK</sequence>
<evidence type="ECO:0000259" key="1">
    <source>
        <dbReference type="Pfam" id="PF09917"/>
    </source>
</evidence>
<dbReference type="PANTHER" id="PTHR36919">
    <property type="entry name" value="BLR1215 PROTEIN"/>
    <property type="match status" value="1"/>
</dbReference>
<feature type="domain" description="DUF2147" evidence="1">
    <location>
        <begin position="21"/>
        <end position="134"/>
    </location>
</feature>
<dbReference type="EMBL" id="JAFKCT010000005">
    <property type="protein sequence ID" value="MBN7812075.1"/>
    <property type="molecule type" value="Genomic_DNA"/>
</dbReference>
<gene>
    <name evidence="2" type="ORF">J0A68_14070</name>
</gene>
<evidence type="ECO:0000313" key="2">
    <source>
        <dbReference type="EMBL" id="MBN7812075.1"/>
    </source>
</evidence>
<evidence type="ECO:0000313" key="3">
    <source>
        <dbReference type="Proteomes" id="UP000664317"/>
    </source>
</evidence>
<organism evidence="2 3">
    <name type="scientific">Algoriphagus oliviformis</name>
    <dbReference type="NCBI Taxonomy" id="2811231"/>
    <lineage>
        <taxon>Bacteria</taxon>
        <taxon>Pseudomonadati</taxon>
        <taxon>Bacteroidota</taxon>
        <taxon>Cytophagia</taxon>
        <taxon>Cytophagales</taxon>
        <taxon>Cyclobacteriaceae</taxon>
        <taxon>Algoriphagus</taxon>
    </lineage>
</organism>
<dbReference type="PANTHER" id="PTHR36919:SF2">
    <property type="entry name" value="BLL6627 PROTEIN"/>
    <property type="match status" value="1"/>
</dbReference>
<dbReference type="Pfam" id="PF09917">
    <property type="entry name" value="DUF2147"/>
    <property type="match status" value="1"/>
</dbReference>
<dbReference type="InterPro" id="IPR019223">
    <property type="entry name" value="DUF2147"/>
</dbReference>
<dbReference type="Gene3D" id="2.40.128.520">
    <property type="match status" value="1"/>
</dbReference>
<comment type="caution">
    <text evidence="2">The sequence shown here is derived from an EMBL/GenBank/DDBJ whole genome shotgun (WGS) entry which is preliminary data.</text>
</comment>
<proteinExistence type="predicted"/>
<reference evidence="2 3" key="1">
    <citation type="submission" date="2021-03" db="EMBL/GenBank/DDBJ databases">
        <title>novel species isolated from a fishpond in China.</title>
        <authorList>
            <person name="Lu H."/>
            <person name="Cai Z."/>
        </authorList>
    </citation>
    <scope>NUCLEOTIDE SEQUENCE [LARGE SCALE GENOMIC DNA]</scope>
    <source>
        <strain evidence="2 3">H41</strain>
    </source>
</reference>
<dbReference type="Proteomes" id="UP000664317">
    <property type="component" value="Unassembled WGS sequence"/>
</dbReference>
<accession>A0ABS3C4Q0</accession>